<feature type="transmembrane region" description="Helical" evidence="7">
    <location>
        <begin position="281"/>
        <end position="302"/>
    </location>
</feature>
<comment type="subcellular location">
    <subcellularLocation>
        <location evidence="1">Plastid</location>
        <location evidence="1">Chloroplast membrane</location>
        <topology evidence="1">Multi-pass membrane protein</topology>
    </subcellularLocation>
</comment>
<dbReference type="Proteomes" id="UP000000226">
    <property type="component" value="Chromosome 7"/>
</dbReference>
<gene>
    <name evidence="8" type="ORF">PHAVU_007G228300g</name>
</gene>
<feature type="transmembrane region" description="Helical" evidence="7">
    <location>
        <begin position="355"/>
        <end position="374"/>
    </location>
</feature>
<evidence type="ECO:0000256" key="1">
    <source>
        <dbReference type="ARBA" id="ARBA00004508"/>
    </source>
</evidence>
<keyword evidence="6 7" id="KW-0472">Membrane</keyword>
<dbReference type="Pfam" id="PF01040">
    <property type="entry name" value="UbiA"/>
    <property type="match status" value="1"/>
</dbReference>
<dbReference type="InterPro" id="IPR044878">
    <property type="entry name" value="UbiA_sf"/>
</dbReference>
<evidence type="ECO:0000256" key="2">
    <source>
        <dbReference type="ARBA" id="ARBA00005985"/>
    </source>
</evidence>
<dbReference type="GO" id="GO:0016765">
    <property type="term" value="F:transferase activity, transferring alkyl or aryl (other than methyl) groups"/>
    <property type="evidence" value="ECO:0007669"/>
    <property type="project" value="InterPro"/>
</dbReference>
<name>V7BHC8_PHAVU</name>
<proteinExistence type="inferred from homology"/>
<sequence>MDRAYVISSPNVSLLKSGANFWGRKLSTKSFYYPSCRGSKASENKINVQIQYYPLKFQPSTFNHRYKSIEGGQKYAENNTKYVVKAVTVPSSESESKSSNSKNTGDSIKNFLAVLYQFIYPYAMYGQFAATISATLLAVEKLSDISPLFFIGLLQALSPHLFLDVYVNGVNQVFDLEIDKINKPYLPLASGKLSFRNCVFIIASSLILCFGLHLMIGSPALISYILLNFILWTGYSVNVPFLRWKQYPVVSALILFVSSTFIFPITNFLHMQTFVFKRPVVFPRSLIVSIVFMGFYSIGLALSKDIPDIEGDKQHGIDSFSMRLGQEKVFWICVFLFEMAFGIVFLAGATSSSPFWIKIVTSVGSFALASILWYQTKYVDVTNPASTRSFYSFNWKLLMGAYFLLPLTR</sequence>
<evidence type="ECO:0000256" key="4">
    <source>
        <dbReference type="ARBA" id="ARBA00022692"/>
    </source>
</evidence>
<comment type="similarity">
    <text evidence="2">Belongs to the UbiA prenyltransferase family.</text>
</comment>
<evidence type="ECO:0000256" key="7">
    <source>
        <dbReference type="SAM" id="Phobius"/>
    </source>
</evidence>
<evidence type="ECO:0000313" key="8">
    <source>
        <dbReference type="EMBL" id="ESW17304.1"/>
    </source>
</evidence>
<dbReference type="Gene3D" id="1.20.120.1780">
    <property type="entry name" value="UbiA prenyltransferase"/>
    <property type="match status" value="1"/>
</dbReference>
<dbReference type="PANTHER" id="PTHR43009">
    <property type="entry name" value="HOMOGENTISATE SOLANESYLTRANSFERASE, CHLOROPLASTIC"/>
    <property type="match status" value="1"/>
</dbReference>
<accession>V7BHC8</accession>
<keyword evidence="3" id="KW-0808">Transferase</keyword>
<reference evidence="9" key="1">
    <citation type="journal article" date="2014" name="Nat. Genet.">
        <title>A reference genome for common bean and genome-wide analysis of dual domestications.</title>
        <authorList>
            <person name="Schmutz J."/>
            <person name="McClean P.E."/>
            <person name="Mamidi S."/>
            <person name="Wu G.A."/>
            <person name="Cannon S.B."/>
            <person name="Grimwood J."/>
            <person name="Jenkins J."/>
            <person name="Shu S."/>
            <person name="Song Q."/>
            <person name="Chavarro C."/>
            <person name="Torres-Torres M."/>
            <person name="Geffroy V."/>
            <person name="Moghaddam S.M."/>
            <person name="Gao D."/>
            <person name="Abernathy B."/>
            <person name="Barry K."/>
            <person name="Blair M."/>
            <person name="Brick M.A."/>
            <person name="Chovatia M."/>
            <person name="Gepts P."/>
            <person name="Goodstein D.M."/>
            <person name="Gonzales M."/>
            <person name="Hellsten U."/>
            <person name="Hyten D.L."/>
            <person name="Jia G."/>
            <person name="Kelly J.D."/>
            <person name="Kudrna D."/>
            <person name="Lee R."/>
            <person name="Richard M.M."/>
            <person name="Miklas P.N."/>
            <person name="Osorno J.M."/>
            <person name="Rodrigues J."/>
            <person name="Thareau V."/>
            <person name="Urrea C.A."/>
            <person name="Wang M."/>
            <person name="Yu Y."/>
            <person name="Zhang M."/>
            <person name="Wing R.A."/>
            <person name="Cregan P.B."/>
            <person name="Rokhsar D.S."/>
            <person name="Jackson S.A."/>
        </authorList>
    </citation>
    <scope>NUCLEOTIDE SEQUENCE [LARGE SCALE GENOMIC DNA]</scope>
    <source>
        <strain evidence="9">cv. G19833</strain>
    </source>
</reference>
<keyword evidence="9" id="KW-1185">Reference proteome</keyword>
<evidence type="ECO:0000313" key="9">
    <source>
        <dbReference type="Proteomes" id="UP000000226"/>
    </source>
</evidence>
<feature type="transmembrane region" description="Helical" evidence="7">
    <location>
        <begin position="198"/>
        <end position="227"/>
    </location>
</feature>
<feature type="transmembrane region" description="Helical" evidence="7">
    <location>
        <begin position="329"/>
        <end position="348"/>
    </location>
</feature>
<dbReference type="SMR" id="V7BHC8"/>
<dbReference type="PANTHER" id="PTHR43009:SF6">
    <property type="entry name" value="HOMOGENTISATE PHYTYLTRANSFERASE 1, CHLOROPLASTIC"/>
    <property type="match status" value="1"/>
</dbReference>
<dbReference type="OrthoDB" id="1502398at2759"/>
<evidence type="ECO:0000256" key="5">
    <source>
        <dbReference type="ARBA" id="ARBA00022989"/>
    </source>
</evidence>
<evidence type="ECO:0000256" key="6">
    <source>
        <dbReference type="ARBA" id="ARBA00023136"/>
    </source>
</evidence>
<dbReference type="AlphaFoldDB" id="V7BHC8"/>
<dbReference type="InterPro" id="IPR000537">
    <property type="entry name" value="UbiA_prenyltransferase"/>
</dbReference>
<evidence type="ECO:0000256" key="3">
    <source>
        <dbReference type="ARBA" id="ARBA00022679"/>
    </source>
</evidence>
<dbReference type="Gramene" id="ESW17304">
    <property type="protein sequence ID" value="ESW17304"/>
    <property type="gene ID" value="PHAVU_007G228300g"/>
</dbReference>
<keyword evidence="4 7" id="KW-0812">Transmembrane</keyword>
<feature type="transmembrane region" description="Helical" evidence="7">
    <location>
        <begin position="247"/>
        <end position="269"/>
    </location>
</feature>
<dbReference type="OMA" id="KYAENNT"/>
<dbReference type="EMBL" id="CM002294">
    <property type="protein sequence ID" value="ESW17304.1"/>
    <property type="molecule type" value="Genomic_DNA"/>
</dbReference>
<organism evidence="8 9">
    <name type="scientific">Phaseolus vulgaris</name>
    <name type="common">Kidney bean</name>
    <name type="synonym">French bean</name>
    <dbReference type="NCBI Taxonomy" id="3885"/>
    <lineage>
        <taxon>Eukaryota</taxon>
        <taxon>Viridiplantae</taxon>
        <taxon>Streptophyta</taxon>
        <taxon>Embryophyta</taxon>
        <taxon>Tracheophyta</taxon>
        <taxon>Spermatophyta</taxon>
        <taxon>Magnoliopsida</taxon>
        <taxon>eudicotyledons</taxon>
        <taxon>Gunneridae</taxon>
        <taxon>Pentapetalae</taxon>
        <taxon>rosids</taxon>
        <taxon>fabids</taxon>
        <taxon>Fabales</taxon>
        <taxon>Fabaceae</taxon>
        <taxon>Papilionoideae</taxon>
        <taxon>50 kb inversion clade</taxon>
        <taxon>NPAAA clade</taxon>
        <taxon>indigoferoid/millettioid clade</taxon>
        <taxon>Phaseoleae</taxon>
        <taxon>Phaseolus</taxon>
    </lineage>
</organism>
<keyword evidence="5 7" id="KW-1133">Transmembrane helix</keyword>
<dbReference type="eggNOG" id="ENOG502R0I3">
    <property type="taxonomic scope" value="Eukaryota"/>
</dbReference>
<dbReference type="GO" id="GO:0031969">
    <property type="term" value="C:chloroplast membrane"/>
    <property type="evidence" value="ECO:0007669"/>
    <property type="project" value="UniProtKB-SubCell"/>
</dbReference>
<dbReference type="Gene3D" id="1.10.357.140">
    <property type="entry name" value="UbiA prenyltransferase"/>
    <property type="match status" value="1"/>
</dbReference>
<dbReference type="STRING" id="3885.V7BHC8"/>
<protein>
    <submittedName>
        <fullName evidence="8">Uncharacterized protein</fullName>
    </submittedName>
</protein>